<keyword evidence="2" id="KW-1185">Reference proteome</keyword>
<dbReference type="AlphaFoldDB" id="A0AAE1NCT6"/>
<proteinExistence type="predicted"/>
<name>A0AAE1NCT6_9EUCA</name>
<protein>
    <submittedName>
        <fullName evidence="1">Uncharacterized protein</fullName>
    </submittedName>
</protein>
<comment type="caution">
    <text evidence="1">The sequence shown here is derived from an EMBL/GenBank/DDBJ whole genome shotgun (WGS) entry which is preliminary data.</text>
</comment>
<organism evidence="1 2">
    <name type="scientific">Petrolisthes manimaculis</name>
    <dbReference type="NCBI Taxonomy" id="1843537"/>
    <lineage>
        <taxon>Eukaryota</taxon>
        <taxon>Metazoa</taxon>
        <taxon>Ecdysozoa</taxon>
        <taxon>Arthropoda</taxon>
        <taxon>Crustacea</taxon>
        <taxon>Multicrustacea</taxon>
        <taxon>Malacostraca</taxon>
        <taxon>Eumalacostraca</taxon>
        <taxon>Eucarida</taxon>
        <taxon>Decapoda</taxon>
        <taxon>Pleocyemata</taxon>
        <taxon>Anomura</taxon>
        <taxon>Galatheoidea</taxon>
        <taxon>Porcellanidae</taxon>
        <taxon>Petrolisthes</taxon>
    </lineage>
</organism>
<sequence>MATTTSPLPASFPTMALPILAPSMPPSLPCATTTSPLPASFPTMALPILAPSLPPSLPCATTTFPLNAPCLLPYHVPLLPPHSLPPSLPWPFLYLHPPCSLQPLNNNKPHPNQTDPQLPHLI</sequence>
<evidence type="ECO:0000313" key="1">
    <source>
        <dbReference type="EMBL" id="KAK4287610.1"/>
    </source>
</evidence>
<dbReference type="Proteomes" id="UP001292094">
    <property type="component" value="Unassembled WGS sequence"/>
</dbReference>
<accession>A0AAE1NCT6</accession>
<reference evidence="1" key="1">
    <citation type="submission" date="2023-11" db="EMBL/GenBank/DDBJ databases">
        <title>Genome assemblies of two species of porcelain crab, Petrolisthes cinctipes and Petrolisthes manimaculis (Anomura: Porcellanidae).</title>
        <authorList>
            <person name="Angst P."/>
        </authorList>
    </citation>
    <scope>NUCLEOTIDE SEQUENCE</scope>
    <source>
        <strain evidence="1">PB745_02</strain>
        <tissue evidence="1">Gill</tissue>
    </source>
</reference>
<gene>
    <name evidence="1" type="ORF">Pmani_039321</name>
</gene>
<dbReference type="EMBL" id="JAWZYT010006745">
    <property type="protein sequence ID" value="KAK4287610.1"/>
    <property type="molecule type" value="Genomic_DNA"/>
</dbReference>
<evidence type="ECO:0000313" key="2">
    <source>
        <dbReference type="Proteomes" id="UP001292094"/>
    </source>
</evidence>